<dbReference type="GO" id="GO:0008115">
    <property type="term" value="F:sarcosine oxidase activity"/>
    <property type="evidence" value="ECO:0007669"/>
    <property type="project" value="TreeGrafter"/>
</dbReference>
<keyword evidence="2" id="KW-0285">Flavoprotein</keyword>
<organism evidence="6 7">
    <name type="scientific">Nonomuraea deserti</name>
    <dbReference type="NCBI Taxonomy" id="1848322"/>
    <lineage>
        <taxon>Bacteria</taxon>
        <taxon>Bacillati</taxon>
        <taxon>Actinomycetota</taxon>
        <taxon>Actinomycetes</taxon>
        <taxon>Streptosporangiales</taxon>
        <taxon>Streptosporangiaceae</taxon>
        <taxon>Nonomuraea</taxon>
    </lineage>
</organism>
<evidence type="ECO:0000313" key="6">
    <source>
        <dbReference type="EMBL" id="TDC91428.1"/>
    </source>
</evidence>
<dbReference type="InterPro" id="IPR045170">
    <property type="entry name" value="MTOX"/>
</dbReference>
<evidence type="ECO:0000256" key="3">
    <source>
        <dbReference type="ARBA" id="ARBA00022827"/>
    </source>
</evidence>
<evidence type="ECO:0000256" key="2">
    <source>
        <dbReference type="ARBA" id="ARBA00022630"/>
    </source>
</evidence>
<dbReference type="PANTHER" id="PTHR10961">
    <property type="entry name" value="PEROXISOMAL SARCOSINE OXIDASE"/>
    <property type="match status" value="1"/>
</dbReference>
<dbReference type="InterPro" id="IPR006076">
    <property type="entry name" value="FAD-dep_OxRdtase"/>
</dbReference>
<feature type="domain" description="FAD dependent oxidoreductase" evidence="5">
    <location>
        <begin position="10"/>
        <end position="362"/>
    </location>
</feature>
<dbReference type="Proteomes" id="UP000295258">
    <property type="component" value="Unassembled WGS sequence"/>
</dbReference>
<evidence type="ECO:0000313" key="7">
    <source>
        <dbReference type="Proteomes" id="UP000295258"/>
    </source>
</evidence>
<dbReference type="Gene3D" id="3.50.50.60">
    <property type="entry name" value="FAD/NAD(P)-binding domain"/>
    <property type="match status" value="1"/>
</dbReference>
<keyword evidence="3" id="KW-0274">FAD</keyword>
<dbReference type="PANTHER" id="PTHR10961:SF7">
    <property type="entry name" value="FAD DEPENDENT OXIDOREDUCTASE DOMAIN-CONTAINING PROTEIN"/>
    <property type="match status" value="1"/>
</dbReference>
<proteinExistence type="predicted"/>
<gene>
    <name evidence="6" type="ORF">E1292_42560</name>
</gene>
<evidence type="ECO:0000259" key="5">
    <source>
        <dbReference type="Pfam" id="PF01266"/>
    </source>
</evidence>
<dbReference type="SUPFAM" id="SSF51905">
    <property type="entry name" value="FAD/NAD(P)-binding domain"/>
    <property type="match status" value="1"/>
</dbReference>
<dbReference type="NCBIfam" id="NF008425">
    <property type="entry name" value="PRK11259.1"/>
    <property type="match status" value="1"/>
</dbReference>
<accession>A0A4R4UHU9</accession>
<name>A0A4R4UHU9_9ACTN</name>
<dbReference type="GO" id="GO:0050660">
    <property type="term" value="F:flavin adenine dinucleotide binding"/>
    <property type="evidence" value="ECO:0007669"/>
    <property type="project" value="InterPro"/>
</dbReference>
<evidence type="ECO:0000256" key="1">
    <source>
        <dbReference type="ARBA" id="ARBA00001974"/>
    </source>
</evidence>
<reference evidence="6 7" key="1">
    <citation type="submission" date="2019-03" db="EMBL/GenBank/DDBJ databases">
        <title>Draft genome sequences of novel Actinobacteria.</title>
        <authorList>
            <person name="Sahin N."/>
            <person name="Ay H."/>
            <person name="Saygin H."/>
        </authorList>
    </citation>
    <scope>NUCLEOTIDE SEQUENCE [LARGE SCALE GENOMIC DNA]</scope>
    <source>
        <strain evidence="6 7">KC310</strain>
    </source>
</reference>
<keyword evidence="4" id="KW-0560">Oxidoreductase</keyword>
<comment type="caution">
    <text evidence="6">The sequence shown here is derived from an EMBL/GenBank/DDBJ whole genome shotgun (WGS) entry which is preliminary data.</text>
</comment>
<sequence length="391" mass="41606">MSIMQQNTPDVLVVGGGVAGAATAAAAARRGLRTTLVEQFRLGHRHGSSHGPSRIIRLAYDGAPYVALVREAYELWRSLEHRSRQRLLLPTGGLDIGLAGTPSLRDTAKTMTDCAVPFEPLPSADLASRFPHLCVEPEMEGLYQPDAGVLDADACVRALMEDARAHGATIRERARVTRLEPVPGGVAAQVNGASLHAGVAVVAAGSWTGRLLDQLGRPVPLTVTREQVAYFATNGTAYAPGRFPVTIEHRASGPPMISMFPELTPGGGVKLMLDRNGPEILAEDLSDTVYAPALASLTTYAAHRLRGLGQVVHAETCRYTMTPDEDFILDLLPGHPQIGIASACSGHGFKFGPVVGETMVDLVTMGKTARPVTGFSLDRPALAADRTWKRS</sequence>
<evidence type="ECO:0000256" key="4">
    <source>
        <dbReference type="ARBA" id="ARBA00023002"/>
    </source>
</evidence>
<comment type="cofactor">
    <cofactor evidence="1">
        <name>FAD</name>
        <dbReference type="ChEBI" id="CHEBI:57692"/>
    </cofactor>
</comment>
<keyword evidence="7" id="KW-1185">Reference proteome</keyword>
<dbReference type="SUPFAM" id="SSF54373">
    <property type="entry name" value="FAD-linked reductases, C-terminal domain"/>
    <property type="match status" value="1"/>
</dbReference>
<protein>
    <submittedName>
        <fullName evidence="6">N-methyl-L-tryptophan oxidase</fullName>
    </submittedName>
</protein>
<dbReference type="AlphaFoldDB" id="A0A4R4UHU9"/>
<dbReference type="Gene3D" id="3.30.9.10">
    <property type="entry name" value="D-Amino Acid Oxidase, subunit A, domain 2"/>
    <property type="match status" value="1"/>
</dbReference>
<dbReference type="EMBL" id="SMKO01000206">
    <property type="protein sequence ID" value="TDC91428.1"/>
    <property type="molecule type" value="Genomic_DNA"/>
</dbReference>
<dbReference type="Pfam" id="PF01266">
    <property type="entry name" value="DAO"/>
    <property type="match status" value="1"/>
</dbReference>
<dbReference type="InterPro" id="IPR036188">
    <property type="entry name" value="FAD/NAD-bd_sf"/>
</dbReference>